<evidence type="ECO:0000313" key="2">
    <source>
        <dbReference type="Proteomes" id="UP000788993"/>
    </source>
</evidence>
<evidence type="ECO:0000313" key="1">
    <source>
        <dbReference type="EMBL" id="KAH3669641.1"/>
    </source>
</evidence>
<name>A0A9P8PD67_9ASCO</name>
<gene>
    <name evidence="1" type="ORF">OGATHE_002453</name>
</gene>
<dbReference type="Proteomes" id="UP000788993">
    <property type="component" value="Unassembled WGS sequence"/>
</dbReference>
<sequence length="100" mass="10815">MAFAMQYWFPVASMATDGRSPSQEFWMNSKISSKVLSLELMAWVAKPLETAKSSFSLTMSTMHTLLAPNARPTAAQSNPIGPAPKTTRLSPIVNLASLVA</sequence>
<comment type="caution">
    <text evidence="1">The sequence shown here is derived from an EMBL/GenBank/DDBJ whole genome shotgun (WGS) entry which is preliminary data.</text>
</comment>
<reference evidence="1" key="1">
    <citation type="journal article" date="2021" name="Open Biol.">
        <title>Shared evolutionary footprints suggest mitochondrial oxidative damage underlies multiple complex I losses in fungi.</title>
        <authorList>
            <person name="Schikora-Tamarit M.A."/>
            <person name="Marcet-Houben M."/>
            <person name="Nosek J."/>
            <person name="Gabaldon T."/>
        </authorList>
    </citation>
    <scope>NUCLEOTIDE SEQUENCE</scope>
    <source>
        <strain evidence="1">NCAIM Y.01608</strain>
    </source>
</reference>
<organism evidence="1 2">
    <name type="scientific">Ogataea polymorpha</name>
    <dbReference type="NCBI Taxonomy" id="460523"/>
    <lineage>
        <taxon>Eukaryota</taxon>
        <taxon>Fungi</taxon>
        <taxon>Dikarya</taxon>
        <taxon>Ascomycota</taxon>
        <taxon>Saccharomycotina</taxon>
        <taxon>Pichiomycetes</taxon>
        <taxon>Pichiales</taxon>
        <taxon>Pichiaceae</taxon>
        <taxon>Ogataea</taxon>
    </lineage>
</organism>
<proteinExistence type="predicted"/>
<accession>A0A9P8PD67</accession>
<reference evidence="1" key="2">
    <citation type="submission" date="2021-01" db="EMBL/GenBank/DDBJ databases">
        <authorList>
            <person name="Schikora-Tamarit M.A."/>
        </authorList>
    </citation>
    <scope>NUCLEOTIDE SEQUENCE</scope>
    <source>
        <strain evidence="1">NCAIM Y.01608</strain>
    </source>
</reference>
<protein>
    <submittedName>
        <fullName evidence="1">Uncharacterized protein</fullName>
    </submittedName>
</protein>
<keyword evidence="2" id="KW-1185">Reference proteome</keyword>
<dbReference type="AlphaFoldDB" id="A0A9P8PD67"/>
<dbReference type="EMBL" id="JAEUBD010000983">
    <property type="protein sequence ID" value="KAH3669641.1"/>
    <property type="molecule type" value="Genomic_DNA"/>
</dbReference>